<keyword evidence="1" id="KW-0812">Transmembrane</keyword>
<protein>
    <submittedName>
        <fullName evidence="2">Uncharacterized protein</fullName>
    </submittedName>
</protein>
<dbReference type="EMBL" id="JAERTY010000004">
    <property type="protein sequence ID" value="MBL1408705.1"/>
    <property type="molecule type" value="Genomic_DNA"/>
</dbReference>
<dbReference type="Proteomes" id="UP000625283">
    <property type="component" value="Unassembled WGS sequence"/>
</dbReference>
<accession>A0ABS1R2N6</accession>
<evidence type="ECO:0000313" key="3">
    <source>
        <dbReference type="Proteomes" id="UP000625283"/>
    </source>
</evidence>
<gene>
    <name evidence="2" type="ORF">JKG61_08090</name>
</gene>
<reference evidence="2 3" key="1">
    <citation type="submission" date="2021-01" db="EMBL/GenBank/DDBJ databases">
        <title>C459-1 draft genome sequence.</title>
        <authorList>
            <person name="Zhang X.-F."/>
        </authorList>
    </citation>
    <scope>NUCLEOTIDE SEQUENCE [LARGE SCALE GENOMIC DNA]</scope>
    <source>
        <strain evidence="3">C459-1</strain>
    </source>
</reference>
<sequence>METNTSQQNEKTAPSVHNAYRPNRVGQWLKTILVIAVFFMLSFHWMPDHGHIFPKEQLSLANTIISNKDVDQLIQRHNEASGFERTLIRQEYIHKKMYELGVIFERVEEE</sequence>
<name>A0ABS1R2N6_9SPHI</name>
<organism evidence="2 3">
    <name type="scientific">Sphingobacterium faecale</name>
    <dbReference type="NCBI Taxonomy" id="2803775"/>
    <lineage>
        <taxon>Bacteria</taxon>
        <taxon>Pseudomonadati</taxon>
        <taxon>Bacteroidota</taxon>
        <taxon>Sphingobacteriia</taxon>
        <taxon>Sphingobacteriales</taxon>
        <taxon>Sphingobacteriaceae</taxon>
        <taxon>Sphingobacterium</taxon>
    </lineage>
</organism>
<keyword evidence="3" id="KW-1185">Reference proteome</keyword>
<evidence type="ECO:0000256" key="1">
    <source>
        <dbReference type="SAM" id="Phobius"/>
    </source>
</evidence>
<proteinExistence type="predicted"/>
<evidence type="ECO:0000313" key="2">
    <source>
        <dbReference type="EMBL" id="MBL1408705.1"/>
    </source>
</evidence>
<feature type="transmembrane region" description="Helical" evidence="1">
    <location>
        <begin position="28"/>
        <end position="46"/>
    </location>
</feature>
<keyword evidence="1" id="KW-1133">Transmembrane helix</keyword>
<comment type="caution">
    <text evidence="2">The sequence shown here is derived from an EMBL/GenBank/DDBJ whole genome shotgun (WGS) entry which is preliminary data.</text>
</comment>
<keyword evidence="1" id="KW-0472">Membrane</keyword>
<dbReference type="RefSeq" id="WP_202102474.1">
    <property type="nucleotide sequence ID" value="NZ_JAERTY010000004.1"/>
</dbReference>